<evidence type="ECO:0000256" key="1">
    <source>
        <dbReference type="ARBA" id="ARBA00004479"/>
    </source>
</evidence>
<dbReference type="FunFam" id="3.30.200.20:FF:000320">
    <property type="entry name" value="probable L-type lectin-domain containing receptor kinase S.5"/>
    <property type="match status" value="1"/>
</dbReference>
<dbReference type="PROSITE" id="PS00107">
    <property type="entry name" value="PROTEIN_KINASE_ATP"/>
    <property type="match status" value="1"/>
</dbReference>
<keyword evidence="6" id="KW-0430">Lectin</keyword>
<protein>
    <recommendedName>
        <fullName evidence="16">Protein kinase domain-containing protein</fullName>
    </recommendedName>
</protein>
<evidence type="ECO:0000256" key="3">
    <source>
        <dbReference type="ARBA" id="ARBA00010217"/>
    </source>
</evidence>
<evidence type="ECO:0000256" key="6">
    <source>
        <dbReference type="ARBA" id="ARBA00022734"/>
    </source>
</evidence>
<keyword evidence="10 14" id="KW-0472">Membrane</keyword>
<dbReference type="Proteomes" id="UP000823749">
    <property type="component" value="Chromosome 10"/>
</dbReference>
<reference evidence="17" key="1">
    <citation type="submission" date="2020-08" db="EMBL/GenBank/DDBJ databases">
        <title>Plant Genome Project.</title>
        <authorList>
            <person name="Zhang R.-G."/>
        </authorList>
    </citation>
    <scope>NUCLEOTIDE SEQUENCE</scope>
    <source>
        <strain evidence="17">WSP0</strain>
        <tissue evidence="17">Leaf</tissue>
    </source>
</reference>
<dbReference type="Gene3D" id="2.60.120.200">
    <property type="match status" value="1"/>
</dbReference>
<dbReference type="GO" id="GO:0030246">
    <property type="term" value="F:carbohydrate binding"/>
    <property type="evidence" value="ECO:0007669"/>
    <property type="project" value="UniProtKB-KW"/>
</dbReference>
<evidence type="ECO:0000256" key="8">
    <source>
        <dbReference type="ARBA" id="ARBA00022840"/>
    </source>
</evidence>
<organism evidence="17 18">
    <name type="scientific">Rhododendron griersonianum</name>
    <dbReference type="NCBI Taxonomy" id="479676"/>
    <lineage>
        <taxon>Eukaryota</taxon>
        <taxon>Viridiplantae</taxon>
        <taxon>Streptophyta</taxon>
        <taxon>Embryophyta</taxon>
        <taxon>Tracheophyta</taxon>
        <taxon>Spermatophyta</taxon>
        <taxon>Magnoliopsida</taxon>
        <taxon>eudicotyledons</taxon>
        <taxon>Gunneridae</taxon>
        <taxon>Pentapetalae</taxon>
        <taxon>asterids</taxon>
        <taxon>Ericales</taxon>
        <taxon>Ericaceae</taxon>
        <taxon>Ericoideae</taxon>
        <taxon>Rhodoreae</taxon>
        <taxon>Rhododendron</taxon>
    </lineage>
</organism>
<feature type="compositionally biased region" description="Polar residues" evidence="13">
    <location>
        <begin position="521"/>
        <end position="548"/>
    </location>
</feature>
<gene>
    <name evidence="17" type="ORF">RHGRI_030328</name>
</gene>
<dbReference type="GO" id="GO:0004672">
    <property type="term" value="F:protein kinase activity"/>
    <property type="evidence" value="ECO:0007669"/>
    <property type="project" value="InterPro"/>
</dbReference>
<sequence>MGLAANPSTVVLLLLPLLLSLLAAGPPPVSAKLKTSNIQFDYFNNTYDLNKAFKVDSPATIHNDALQVTMDSVNSAALVDQAGRILYKSRFKLWEGQNDTDRVASFNASFLVNIYRVDNSTPGEGLTFVVAPDLDLPQNSYGGYLGLTNSATDGDKANNLIAIELDTFKEDFDPDSNHIGLDINSVRSNITVSLTPLGFQLVIEVYIAQQVNKTDPTPPRPDNPILKSNLELRGVVNQYSYFGFSASTSNVTELNCVLRWNLTVEHYYDEKQKWVKIGLATGIPTVVILPLAAVLVCFFRKRLLTRRSNRQISGKVKSMPGMTREYEYKALQKATNNFDDKRKLGEGAYGVVYKGYLANREDLEKGDVEVAVKKFSRESLKGRDDFLAELEIINLLRHKHLVQLRGWCHKNGELLLVYDYMPNGSLDKHLFGQLLEAVDKRLGEDYEAEETKRVLLLGLACSHPTASERPKSQEIVQILSGSMPVPHVPSFKPPFALGPVPMLEEDISPATTTTDTKFFTSPHNGSDWTLQTINPETQRSYSDSFSTR</sequence>
<evidence type="ECO:0000256" key="13">
    <source>
        <dbReference type="SAM" id="MobiDB-lite"/>
    </source>
</evidence>
<comment type="caution">
    <text evidence="17">The sequence shown here is derived from an EMBL/GenBank/DDBJ whole genome shotgun (WGS) entry which is preliminary data.</text>
</comment>
<dbReference type="SUPFAM" id="SSF56112">
    <property type="entry name" value="Protein kinase-like (PK-like)"/>
    <property type="match status" value="1"/>
</dbReference>
<keyword evidence="18" id="KW-1185">Reference proteome</keyword>
<evidence type="ECO:0000256" key="11">
    <source>
        <dbReference type="ARBA" id="ARBA00023170"/>
    </source>
</evidence>
<evidence type="ECO:0000256" key="12">
    <source>
        <dbReference type="PROSITE-ProRule" id="PRU10141"/>
    </source>
</evidence>
<feature type="region of interest" description="Disordered" evidence="13">
    <location>
        <begin position="518"/>
        <end position="548"/>
    </location>
</feature>
<comment type="similarity">
    <text evidence="2">In the N-terminal section; belongs to the leguminous lectin family.</text>
</comment>
<evidence type="ECO:0000256" key="5">
    <source>
        <dbReference type="ARBA" id="ARBA00022729"/>
    </source>
</evidence>
<feature type="signal peptide" evidence="15">
    <location>
        <begin position="1"/>
        <end position="31"/>
    </location>
</feature>
<feature type="binding site" evidence="12">
    <location>
        <position position="374"/>
    </location>
    <ligand>
        <name>ATP</name>
        <dbReference type="ChEBI" id="CHEBI:30616"/>
    </ligand>
</feature>
<dbReference type="InterPro" id="IPR011009">
    <property type="entry name" value="Kinase-like_dom_sf"/>
</dbReference>
<dbReference type="SUPFAM" id="SSF49899">
    <property type="entry name" value="Concanavalin A-like lectins/glucanases"/>
    <property type="match status" value="1"/>
</dbReference>
<evidence type="ECO:0000256" key="4">
    <source>
        <dbReference type="ARBA" id="ARBA00022692"/>
    </source>
</evidence>
<keyword evidence="8 12" id="KW-0067">ATP-binding</keyword>
<keyword evidence="9 14" id="KW-1133">Transmembrane helix</keyword>
<dbReference type="GO" id="GO:0005524">
    <property type="term" value="F:ATP binding"/>
    <property type="evidence" value="ECO:0007669"/>
    <property type="project" value="UniProtKB-UniRule"/>
</dbReference>
<comment type="subcellular location">
    <subcellularLocation>
        <location evidence="1">Membrane</location>
        <topology evidence="1">Single-pass type I membrane protein</topology>
    </subcellularLocation>
</comment>
<feature type="domain" description="Protein kinase" evidence="16">
    <location>
        <begin position="338"/>
        <end position="548"/>
    </location>
</feature>
<dbReference type="Gene3D" id="3.30.200.20">
    <property type="entry name" value="Phosphorylase Kinase, domain 1"/>
    <property type="match status" value="1"/>
</dbReference>
<dbReference type="InterPro" id="IPR000719">
    <property type="entry name" value="Prot_kinase_dom"/>
</dbReference>
<dbReference type="InterPro" id="IPR001245">
    <property type="entry name" value="Ser-Thr/Tyr_kinase_cat_dom"/>
</dbReference>
<dbReference type="CDD" id="cd06899">
    <property type="entry name" value="lectin_legume_LecRK_Arcelin_ConA"/>
    <property type="match status" value="1"/>
</dbReference>
<name>A0AAV6INQ4_9ERIC</name>
<dbReference type="EMBL" id="JACTNZ010000010">
    <property type="protein sequence ID" value="KAG5529908.1"/>
    <property type="molecule type" value="Genomic_DNA"/>
</dbReference>
<evidence type="ECO:0000256" key="10">
    <source>
        <dbReference type="ARBA" id="ARBA00023136"/>
    </source>
</evidence>
<dbReference type="PROSITE" id="PS50011">
    <property type="entry name" value="PROTEIN_KINASE_DOM"/>
    <property type="match status" value="1"/>
</dbReference>
<dbReference type="GO" id="GO:0016020">
    <property type="term" value="C:membrane"/>
    <property type="evidence" value="ECO:0007669"/>
    <property type="project" value="UniProtKB-SubCell"/>
</dbReference>
<accession>A0AAV6INQ4</accession>
<dbReference type="AlphaFoldDB" id="A0AAV6INQ4"/>
<evidence type="ECO:0000256" key="15">
    <source>
        <dbReference type="SAM" id="SignalP"/>
    </source>
</evidence>
<feature type="transmembrane region" description="Helical" evidence="14">
    <location>
        <begin position="277"/>
        <end position="299"/>
    </location>
</feature>
<evidence type="ECO:0000313" key="17">
    <source>
        <dbReference type="EMBL" id="KAG5529908.1"/>
    </source>
</evidence>
<dbReference type="Pfam" id="PF07714">
    <property type="entry name" value="PK_Tyr_Ser-Thr"/>
    <property type="match status" value="1"/>
</dbReference>
<keyword evidence="7 12" id="KW-0547">Nucleotide-binding</keyword>
<feature type="chain" id="PRO_5043697618" description="Protein kinase domain-containing protein" evidence="15">
    <location>
        <begin position="32"/>
        <end position="548"/>
    </location>
</feature>
<dbReference type="InterPro" id="IPR017441">
    <property type="entry name" value="Protein_kinase_ATP_BS"/>
</dbReference>
<keyword evidence="5 15" id="KW-0732">Signal</keyword>
<evidence type="ECO:0000256" key="7">
    <source>
        <dbReference type="ARBA" id="ARBA00022741"/>
    </source>
</evidence>
<keyword evidence="4 14" id="KW-0812">Transmembrane</keyword>
<evidence type="ECO:0000256" key="2">
    <source>
        <dbReference type="ARBA" id="ARBA00008536"/>
    </source>
</evidence>
<evidence type="ECO:0000256" key="14">
    <source>
        <dbReference type="SAM" id="Phobius"/>
    </source>
</evidence>
<dbReference type="Pfam" id="PF00139">
    <property type="entry name" value="Lectin_legB"/>
    <property type="match status" value="1"/>
</dbReference>
<keyword evidence="11" id="KW-0675">Receptor</keyword>
<dbReference type="InterPro" id="IPR050528">
    <property type="entry name" value="L-type_Lectin-RKs"/>
</dbReference>
<dbReference type="GO" id="GO:0006952">
    <property type="term" value="P:defense response"/>
    <property type="evidence" value="ECO:0007669"/>
    <property type="project" value="UniProtKB-ARBA"/>
</dbReference>
<dbReference type="InterPro" id="IPR013320">
    <property type="entry name" value="ConA-like_dom_sf"/>
</dbReference>
<evidence type="ECO:0000256" key="9">
    <source>
        <dbReference type="ARBA" id="ARBA00022989"/>
    </source>
</evidence>
<evidence type="ECO:0000259" key="16">
    <source>
        <dbReference type="PROSITE" id="PS50011"/>
    </source>
</evidence>
<evidence type="ECO:0000313" key="18">
    <source>
        <dbReference type="Proteomes" id="UP000823749"/>
    </source>
</evidence>
<dbReference type="GO" id="GO:0051707">
    <property type="term" value="P:response to other organism"/>
    <property type="evidence" value="ECO:0007669"/>
    <property type="project" value="UniProtKB-ARBA"/>
</dbReference>
<dbReference type="InterPro" id="IPR001220">
    <property type="entry name" value="Legume_lectin_dom"/>
</dbReference>
<proteinExistence type="inferred from homology"/>
<dbReference type="PANTHER" id="PTHR27007">
    <property type="match status" value="1"/>
</dbReference>
<comment type="similarity">
    <text evidence="3">In the C-terminal section; belongs to the protein kinase superfamily. Ser/Thr protein kinase family.</text>
</comment>